<dbReference type="Proteomes" id="UP000324748">
    <property type="component" value="Unassembled WGS sequence"/>
</dbReference>
<sequence length="231" mass="26581">MSKLAKFRPTILSIKATSSSCLNPVVILSIIDHFQRKFPKENIIYAYFPRDSQTDWFKGYGFLHFQPASIRTQDLKQQPTYDYPKRLLGGMRHQTQRQEPDELERFAMIRHNPVQEIRILSSPQLESTSDQIQLASFADSAYHHQRQNLVFNSGDRSTGSLTPSKLAPNPTSIKCVVEFSQSYANSTGIQSRPMHQAHRHQLTPEQFVLFNRAFHAFGGFNDSLKYKRPPP</sequence>
<dbReference type="AlphaFoldDB" id="A0A5B0MGM0"/>
<dbReference type="EMBL" id="VSWC01000157">
    <property type="protein sequence ID" value="KAA1074970.1"/>
    <property type="molecule type" value="Genomic_DNA"/>
</dbReference>
<dbReference type="OMA" id="REHIVYA"/>
<protein>
    <submittedName>
        <fullName evidence="1">Uncharacterized protein</fullName>
    </submittedName>
</protein>
<name>A0A5B0MGM0_PUCGR</name>
<gene>
    <name evidence="1" type="ORF">PGT21_025915</name>
</gene>
<evidence type="ECO:0000313" key="1">
    <source>
        <dbReference type="EMBL" id="KAA1074970.1"/>
    </source>
</evidence>
<evidence type="ECO:0000313" key="2">
    <source>
        <dbReference type="Proteomes" id="UP000324748"/>
    </source>
</evidence>
<proteinExistence type="predicted"/>
<reference evidence="1 2" key="1">
    <citation type="submission" date="2019-05" db="EMBL/GenBank/DDBJ databases">
        <title>Emergence of the Ug99 lineage of the wheat stem rust pathogen through somatic hybridization.</title>
        <authorList>
            <person name="Li F."/>
            <person name="Upadhyaya N.M."/>
            <person name="Sperschneider J."/>
            <person name="Matny O."/>
            <person name="Nguyen-Phuc H."/>
            <person name="Mago R."/>
            <person name="Raley C."/>
            <person name="Miller M.E."/>
            <person name="Silverstein K.A.T."/>
            <person name="Henningsen E."/>
            <person name="Hirsch C.D."/>
            <person name="Visser B."/>
            <person name="Pretorius Z.A."/>
            <person name="Steffenson B.J."/>
            <person name="Schwessinger B."/>
            <person name="Dodds P.N."/>
            <person name="Figueroa M."/>
        </authorList>
    </citation>
    <scope>NUCLEOTIDE SEQUENCE [LARGE SCALE GENOMIC DNA]</scope>
    <source>
        <strain evidence="1">21-0</strain>
    </source>
</reference>
<organism evidence="1 2">
    <name type="scientific">Puccinia graminis f. sp. tritici</name>
    <dbReference type="NCBI Taxonomy" id="56615"/>
    <lineage>
        <taxon>Eukaryota</taxon>
        <taxon>Fungi</taxon>
        <taxon>Dikarya</taxon>
        <taxon>Basidiomycota</taxon>
        <taxon>Pucciniomycotina</taxon>
        <taxon>Pucciniomycetes</taxon>
        <taxon>Pucciniales</taxon>
        <taxon>Pucciniaceae</taxon>
        <taxon>Puccinia</taxon>
    </lineage>
</organism>
<comment type="caution">
    <text evidence="1">The sequence shown here is derived from an EMBL/GenBank/DDBJ whole genome shotgun (WGS) entry which is preliminary data.</text>
</comment>
<dbReference type="OrthoDB" id="2496068at2759"/>
<accession>A0A5B0MGM0</accession>
<keyword evidence="2" id="KW-1185">Reference proteome</keyword>